<evidence type="ECO:0000259" key="7">
    <source>
        <dbReference type="Pfam" id="PF17682"/>
    </source>
</evidence>
<name>A0A2T9YXP3_9FUNG</name>
<dbReference type="AlphaFoldDB" id="A0A2T9YXP3"/>
<feature type="domain" description="Transcription factor IIIC subunit Tfc1/Sfc1 triple barrel" evidence="7">
    <location>
        <begin position="24"/>
        <end position="128"/>
    </location>
</feature>
<evidence type="ECO:0000313" key="8">
    <source>
        <dbReference type="EMBL" id="PVU97112.1"/>
    </source>
</evidence>
<dbReference type="InterPro" id="IPR019136">
    <property type="entry name" value="TF_IIIC_su-5_HTH"/>
</dbReference>
<dbReference type="PANTHER" id="PTHR13230">
    <property type="entry name" value="GENERAL TRANSCRIPTION FACTOR IIIC, POLYPEPTIDE 5"/>
    <property type="match status" value="1"/>
</dbReference>
<evidence type="ECO:0000313" key="9">
    <source>
        <dbReference type="Proteomes" id="UP000245383"/>
    </source>
</evidence>
<dbReference type="InterPro" id="IPR042536">
    <property type="entry name" value="TFIIIC_tauA_Sfc1"/>
</dbReference>
<dbReference type="GO" id="GO:0005634">
    <property type="term" value="C:nucleus"/>
    <property type="evidence" value="ECO:0007669"/>
    <property type="project" value="UniProtKB-SubCell"/>
</dbReference>
<organism evidence="8 9">
    <name type="scientific">Smittium simulii</name>
    <dbReference type="NCBI Taxonomy" id="133385"/>
    <lineage>
        <taxon>Eukaryota</taxon>
        <taxon>Fungi</taxon>
        <taxon>Fungi incertae sedis</taxon>
        <taxon>Zoopagomycota</taxon>
        <taxon>Kickxellomycotina</taxon>
        <taxon>Harpellomycetes</taxon>
        <taxon>Harpellales</taxon>
        <taxon>Legeriomycetaceae</taxon>
        <taxon>Smittium</taxon>
    </lineage>
</organism>
<evidence type="ECO:0000256" key="2">
    <source>
        <dbReference type="ARBA" id="ARBA00023125"/>
    </source>
</evidence>
<dbReference type="Pfam" id="PF17682">
    <property type="entry name" value="Tau95_N"/>
    <property type="match status" value="1"/>
</dbReference>
<dbReference type="Pfam" id="PF09734">
    <property type="entry name" value="Tau95"/>
    <property type="match status" value="1"/>
</dbReference>
<dbReference type="OrthoDB" id="5598268at2759"/>
<feature type="region of interest" description="Disordered" evidence="5">
    <location>
        <begin position="379"/>
        <end position="444"/>
    </location>
</feature>
<dbReference type="Proteomes" id="UP000245383">
    <property type="component" value="Unassembled WGS sequence"/>
</dbReference>
<dbReference type="GO" id="GO:0001003">
    <property type="term" value="F:RNA polymerase III type 2 promoter sequence-specific DNA binding"/>
    <property type="evidence" value="ECO:0007669"/>
    <property type="project" value="TreeGrafter"/>
</dbReference>
<keyword evidence="3" id="KW-0804">Transcription</keyword>
<keyword evidence="9" id="KW-1185">Reference proteome</keyword>
<dbReference type="GO" id="GO:0001002">
    <property type="term" value="F:RNA polymerase III type 1 promoter sequence-specific DNA binding"/>
    <property type="evidence" value="ECO:0007669"/>
    <property type="project" value="TreeGrafter"/>
</dbReference>
<evidence type="ECO:0000256" key="4">
    <source>
        <dbReference type="ARBA" id="ARBA00023242"/>
    </source>
</evidence>
<keyword evidence="4" id="KW-0539">Nucleus</keyword>
<dbReference type="Gene3D" id="3.30.200.160">
    <property type="entry name" value="TFIIIC, subcomplex tauA, subunit Sfc1, barrel domain"/>
    <property type="match status" value="1"/>
</dbReference>
<evidence type="ECO:0000256" key="1">
    <source>
        <dbReference type="ARBA" id="ARBA00004123"/>
    </source>
</evidence>
<dbReference type="PANTHER" id="PTHR13230:SF5">
    <property type="entry name" value="GENERAL TRANSCRIPTION FACTOR 3C POLYPEPTIDE 5"/>
    <property type="match status" value="1"/>
</dbReference>
<evidence type="ECO:0000256" key="5">
    <source>
        <dbReference type="SAM" id="MobiDB-lite"/>
    </source>
</evidence>
<evidence type="ECO:0000256" key="3">
    <source>
        <dbReference type="ARBA" id="ARBA00023163"/>
    </source>
</evidence>
<sequence length="610" mass="70850">MDTDQEHDLQLDRLPSVPLKEFLVVEYPGYIENTNKAIETLGGIDRINEIVMIKPKVDLELRYVPQDISCKPLLGQIIDTNNVIIKLKRKVKKYSDGRVEHLEEPWEAEITGIVKKTARFRGICDIQYTLDSEDPFINFIHSSKNLTRNSLISDTVDQIKNYHKKNIVYPAPTLFRVTFPLHYNYRQHFLVREYIKEKDGEKFPVTVYPESSNKFTYTILKLSFEDDNVPTEPLTNTEGFFVNKAKIIGEIIEKKFKERPIWSRSLLQSFLPDSVKTFIVAIRMTLTYYAYYIDSGPWKDLWVRFGYDPRKHPDNFIYQHINIRNISADNADSDDNLHNADQSTDFIDNKSFILRNKEYDSTIEDKGFNTDDELEENIDFIDDNQSEPDNTDRENSENGESNDMFATENTQLKQKKFNSTSNADSESKSLSPYSQKKNKKLSSTKDLNFDAAETNSKNLGLSSIDYSENDGNVYQRFYEKFGVRYGNCFLSEIKIEAIKKIISFPIILQETCTKETGWIKPQVYNYIKNLIKNILKDLGKSKNLAEKNSNFSNTSFKTSQLDLNNGTDSQIYFRSKYNQIELNPSNIQIDASKIDENFLNSIINDDFQEL</sequence>
<comment type="caution">
    <text evidence="8">The sequence shown here is derived from an EMBL/GenBank/DDBJ whole genome shotgun (WGS) entry which is preliminary data.</text>
</comment>
<evidence type="ECO:0008006" key="10">
    <source>
        <dbReference type="Google" id="ProtNLM"/>
    </source>
</evidence>
<reference evidence="8 9" key="1">
    <citation type="journal article" date="2018" name="MBio">
        <title>Comparative Genomics Reveals the Core Gene Toolbox for the Fungus-Insect Symbiosis.</title>
        <authorList>
            <person name="Wang Y."/>
            <person name="Stata M."/>
            <person name="Wang W."/>
            <person name="Stajich J.E."/>
            <person name="White M.M."/>
            <person name="Moncalvo J.M."/>
        </authorList>
    </citation>
    <scope>NUCLEOTIDE SEQUENCE [LARGE SCALE GENOMIC DNA]</scope>
    <source>
        <strain evidence="8 9">SWE-8-4</strain>
    </source>
</reference>
<dbReference type="GO" id="GO:0006384">
    <property type="term" value="P:transcription initiation at RNA polymerase III promoter"/>
    <property type="evidence" value="ECO:0007669"/>
    <property type="project" value="InterPro"/>
</dbReference>
<accession>A0A2T9YXP3</accession>
<gene>
    <name evidence="8" type="ORF">BB561_000757</name>
</gene>
<protein>
    <recommendedName>
        <fullName evidence="10">Transcription factor IIIC subunit 5 HTH domain-containing protein</fullName>
    </recommendedName>
</protein>
<dbReference type="InterPro" id="IPR041499">
    <property type="entry name" value="Tfc1/Sfc1_N"/>
</dbReference>
<comment type="subcellular location">
    <subcellularLocation>
        <location evidence="1">Nucleus</location>
    </subcellularLocation>
</comment>
<dbReference type="STRING" id="133385.A0A2T9YXP3"/>
<evidence type="ECO:0000259" key="6">
    <source>
        <dbReference type="Pfam" id="PF09734"/>
    </source>
</evidence>
<dbReference type="EMBL" id="MBFR01000018">
    <property type="protein sequence ID" value="PVU97112.1"/>
    <property type="molecule type" value="Genomic_DNA"/>
</dbReference>
<feature type="domain" description="Transcription factor IIIC subunit 5 HTH" evidence="6">
    <location>
        <begin position="169"/>
        <end position="324"/>
    </location>
</feature>
<feature type="compositionally biased region" description="Polar residues" evidence="5">
    <location>
        <begin position="407"/>
        <end position="435"/>
    </location>
</feature>
<keyword evidence="2" id="KW-0238">DNA-binding</keyword>
<dbReference type="GO" id="GO:0000127">
    <property type="term" value="C:transcription factor TFIIIC complex"/>
    <property type="evidence" value="ECO:0007669"/>
    <property type="project" value="InterPro"/>
</dbReference>
<proteinExistence type="predicted"/>
<dbReference type="InterPro" id="IPR040454">
    <property type="entry name" value="TF_IIIC_Tfc1/Sfc1"/>
</dbReference>